<gene>
    <name evidence="1" type="ORF">J2Z77_001613</name>
</gene>
<dbReference type="RefSeq" id="WP_189967919.1">
    <property type="nucleotide sequence ID" value="NZ_BMVL01000004.1"/>
</dbReference>
<evidence type="ECO:0000313" key="2">
    <source>
        <dbReference type="Proteomes" id="UP001519310"/>
    </source>
</evidence>
<name>A0ABS4L2K6_STRAV</name>
<evidence type="ECO:0008006" key="3">
    <source>
        <dbReference type="Google" id="ProtNLM"/>
    </source>
</evidence>
<reference evidence="1 2" key="1">
    <citation type="submission" date="2021-03" db="EMBL/GenBank/DDBJ databases">
        <title>Genomic Encyclopedia of Type Strains, Phase IV (KMG-IV): sequencing the most valuable type-strain genomes for metagenomic binning, comparative biology and taxonomic classification.</title>
        <authorList>
            <person name="Goeker M."/>
        </authorList>
    </citation>
    <scope>NUCLEOTIDE SEQUENCE [LARGE SCALE GENOMIC DNA]</scope>
    <source>
        <strain evidence="1 2">DSM 40526</strain>
    </source>
</reference>
<dbReference type="Proteomes" id="UP001519310">
    <property type="component" value="Unassembled WGS sequence"/>
</dbReference>
<keyword evidence="2" id="KW-1185">Reference proteome</keyword>
<comment type="caution">
    <text evidence="1">The sequence shown here is derived from an EMBL/GenBank/DDBJ whole genome shotgun (WGS) entry which is preliminary data.</text>
</comment>
<sequence length="178" mass="18335">MTRRRRSSRAAAATAVLTGCALLLTGCGIKRTGVIESGHAASVKVPGAGKNTVLYFVSKEGDRLVPTPFTLFDGYTLGPAALVRLLLDGPTGRAGEAGLTTALPRLPSGTADAVAVSPYAQERGMTVRVPFPVGDLSALARKQLVCTVGVSAVADTLSPVILQGTDTTLPSDECDLNR</sequence>
<protein>
    <recommendedName>
        <fullName evidence="3">Sporulation and spore germination protein</fullName>
    </recommendedName>
</protein>
<proteinExistence type="predicted"/>
<organism evidence="1 2">
    <name type="scientific">Streptomyces avidinii</name>
    <dbReference type="NCBI Taxonomy" id="1895"/>
    <lineage>
        <taxon>Bacteria</taxon>
        <taxon>Bacillati</taxon>
        <taxon>Actinomycetota</taxon>
        <taxon>Actinomycetes</taxon>
        <taxon>Kitasatosporales</taxon>
        <taxon>Streptomycetaceae</taxon>
        <taxon>Streptomyces</taxon>
    </lineage>
</organism>
<evidence type="ECO:0000313" key="1">
    <source>
        <dbReference type="EMBL" id="MBP2035826.1"/>
    </source>
</evidence>
<accession>A0ABS4L2K6</accession>
<dbReference type="PROSITE" id="PS51257">
    <property type="entry name" value="PROKAR_LIPOPROTEIN"/>
    <property type="match status" value="1"/>
</dbReference>
<dbReference type="EMBL" id="JAGGLQ010000002">
    <property type="protein sequence ID" value="MBP2035826.1"/>
    <property type="molecule type" value="Genomic_DNA"/>
</dbReference>